<feature type="active site" evidence="8">
    <location>
        <position position="503"/>
    </location>
</feature>
<dbReference type="InterPro" id="IPR033126">
    <property type="entry name" value="Glyco_hydro_9_Asp/Glu_AS"/>
</dbReference>
<keyword evidence="13" id="KW-1185">Reference proteome</keyword>
<dbReference type="Gene3D" id="2.60.40.10">
    <property type="entry name" value="Immunoglobulins"/>
    <property type="match status" value="1"/>
</dbReference>
<feature type="domain" description="Glycoside hydrolase family 9" evidence="10">
    <location>
        <begin position="92"/>
        <end position="525"/>
    </location>
</feature>
<evidence type="ECO:0000259" key="11">
    <source>
        <dbReference type="Pfam" id="PF02927"/>
    </source>
</evidence>
<organism evidence="12 13">
    <name type="scientific">Anaerosporobacter mobilis DSM 15930</name>
    <dbReference type="NCBI Taxonomy" id="1120996"/>
    <lineage>
        <taxon>Bacteria</taxon>
        <taxon>Bacillati</taxon>
        <taxon>Bacillota</taxon>
        <taxon>Clostridia</taxon>
        <taxon>Lachnospirales</taxon>
        <taxon>Lachnospiraceae</taxon>
        <taxon>Anaerosporobacter</taxon>
    </lineage>
</organism>
<evidence type="ECO:0000313" key="13">
    <source>
        <dbReference type="Proteomes" id="UP000184038"/>
    </source>
</evidence>
<evidence type="ECO:0000259" key="10">
    <source>
        <dbReference type="Pfam" id="PF00759"/>
    </source>
</evidence>
<dbReference type="PROSITE" id="PS00698">
    <property type="entry name" value="GH9_3"/>
    <property type="match status" value="1"/>
</dbReference>
<protein>
    <recommendedName>
        <fullName evidence="9">Endoglucanase</fullName>
        <ecNumber evidence="9">3.2.1.4</ecNumber>
    </recommendedName>
</protein>
<sequence>MISIITNQIGYRSKDKKVAVFRDVIGTTFSVIDSQTGKEVYKSTVSGPIVNASSDETIVLGDFSSVTTPGTYQVKMDSYGVSYPFVIDQDVYKPILKDLFRMYYLQRCGIEVSKELGGIYSHTACHTSLATIYGTNKEIDVTGGWHDAGDYGRYIVAAAVTVADLLYAYECNCTIFERNFNIPESNSKIPDLLSEIRYELEWMLKMQDPDTGGVYHKVTCATFPGFVMPEEENDMLIVAPVSVTATATFVACLALAIPFYNTYDKDFCKTCFLAASKAWEALDNLHIGDGFKNPEGIVTGEYADITDTDELYWAAAQMYKLTGDPLYHEAFKNLVTNTVWHGYGWEDVGSFGNRAYLTANFPIDNDIVEKITTSMKAHGKHLLDASLSDGYGISLGTNFVWGSNMVVANNGISLLDSYYLAKDKAYKFAAKAHLDYLLGKNPMAISYVTGHGTTSPTSPHHRPSVAKKKPMPGMLVGGPDDGLHDPQAVAALTGMPPAKCYVDHYDSYSTNEITIYWNAPLIYLLAEFM</sequence>
<dbReference type="InterPro" id="IPR004197">
    <property type="entry name" value="Cellulase_Ig-like"/>
</dbReference>
<reference evidence="12 13" key="1">
    <citation type="submission" date="2016-11" db="EMBL/GenBank/DDBJ databases">
        <authorList>
            <person name="Jaros S."/>
            <person name="Januszkiewicz K."/>
            <person name="Wedrychowicz H."/>
        </authorList>
    </citation>
    <scope>NUCLEOTIDE SEQUENCE [LARGE SCALE GENOMIC DNA]</scope>
    <source>
        <strain evidence="12 13">DSM 15930</strain>
    </source>
</reference>
<keyword evidence="6 7" id="KW-0624">Polysaccharide degradation</keyword>
<dbReference type="Gene3D" id="1.50.10.10">
    <property type="match status" value="1"/>
</dbReference>
<dbReference type="EMBL" id="FRCP01000005">
    <property type="protein sequence ID" value="SHL94715.1"/>
    <property type="molecule type" value="Genomic_DNA"/>
</dbReference>
<evidence type="ECO:0000256" key="7">
    <source>
        <dbReference type="PROSITE-ProRule" id="PRU10059"/>
    </source>
</evidence>
<dbReference type="PANTHER" id="PTHR22298">
    <property type="entry name" value="ENDO-1,4-BETA-GLUCANASE"/>
    <property type="match status" value="1"/>
</dbReference>
<proteinExistence type="inferred from homology"/>
<evidence type="ECO:0000256" key="2">
    <source>
        <dbReference type="ARBA" id="ARBA00022801"/>
    </source>
</evidence>
<comment type="catalytic activity">
    <reaction evidence="9">
        <text>Endohydrolysis of (1-&gt;4)-beta-D-glucosidic linkages in cellulose, lichenin and cereal beta-D-glucans.</text>
        <dbReference type="EC" id="3.2.1.4"/>
    </reaction>
</comment>
<dbReference type="InterPro" id="IPR013783">
    <property type="entry name" value="Ig-like_fold"/>
</dbReference>
<dbReference type="Proteomes" id="UP000184038">
    <property type="component" value="Unassembled WGS sequence"/>
</dbReference>
<dbReference type="InterPro" id="IPR001701">
    <property type="entry name" value="Glyco_hydro_9"/>
</dbReference>
<evidence type="ECO:0000256" key="8">
    <source>
        <dbReference type="PROSITE-ProRule" id="PRU10060"/>
    </source>
</evidence>
<evidence type="ECO:0000256" key="1">
    <source>
        <dbReference type="ARBA" id="ARBA00007072"/>
    </source>
</evidence>
<dbReference type="AlphaFoldDB" id="A0A1M7ESA6"/>
<feature type="active site" evidence="8">
    <location>
        <position position="512"/>
    </location>
</feature>
<comment type="similarity">
    <text evidence="1 7 9">Belongs to the glycosyl hydrolase 9 (cellulase E) family.</text>
</comment>
<evidence type="ECO:0000256" key="3">
    <source>
        <dbReference type="ARBA" id="ARBA00023001"/>
    </source>
</evidence>
<dbReference type="CDD" id="cd02850">
    <property type="entry name" value="E_set_Cellulase_N"/>
    <property type="match status" value="1"/>
</dbReference>
<feature type="active site" evidence="7">
    <location>
        <position position="460"/>
    </location>
</feature>
<dbReference type="InterPro" id="IPR018221">
    <property type="entry name" value="Glyco_hydro_9_His_AS"/>
</dbReference>
<dbReference type="STRING" id="1120996.SAMN02746066_00165"/>
<dbReference type="Pfam" id="PF00759">
    <property type="entry name" value="Glyco_hydro_9"/>
    <property type="match status" value="1"/>
</dbReference>
<keyword evidence="5 7" id="KW-0326">Glycosidase</keyword>
<keyword evidence="2 7" id="KW-0378">Hydrolase</keyword>
<dbReference type="GO" id="GO:0008810">
    <property type="term" value="F:cellulase activity"/>
    <property type="evidence" value="ECO:0007669"/>
    <property type="project" value="UniProtKB-EC"/>
</dbReference>
<dbReference type="SUPFAM" id="SSF48208">
    <property type="entry name" value="Six-hairpin glycosidases"/>
    <property type="match status" value="1"/>
</dbReference>
<evidence type="ECO:0000256" key="4">
    <source>
        <dbReference type="ARBA" id="ARBA00023277"/>
    </source>
</evidence>
<evidence type="ECO:0000256" key="9">
    <source>
        <dbReference type="RuleBase" id="RU361166"/>
    </source>
</evidence>
<feature type="domain" description="Cellulase Ig-like" evidence="11">
    <location>
        <begin position="4"/>
        <end position="79"/>
    </location>
</feature>
<gene>
    <name evidence="12" type="ORF">SAMN02746066_00165</name>
</gene>
<dbReference type="EC" id="3.2.1.4" evidence="9"/>
<dbReference type="RefSeq" id="WP_073281770.1">
    <property type="nucleotide sequence ID" value="NZ_FRCP01000005.1"/>
</dbReference>
<dbReference type="InterPro" id="IPR008928">
    <property type="entry name" value="6-hairpin_glycosidase_sf"/>
</dbReference>
<dbReference type="InterPro" id="IPR012341">
    <property type="entry name" value="6hp_glycosidase-like_sf"/>
</dbReference>
<name>A0A1M7ESA6_9FIRM</name>
<keyword evidence="4 7" id="KW-0119">Carbohydrate metabolism</keyword>
<dbReference type="InterPro" id="IPR014756">
    <property type="entry name" value="Ig_E-set"/>
</dbReference>
<keyword evidence="3 9" id="KW-0136">Cellulose degradation</keyword>
<dbReference type="SUPFAM" id="SSF81296">
    <property type="entry name" value="E set domains"/>
    <property type="match status" value="1"/>
</dbReference>
<evidence type="ECO:0000256" key="5">
    <source>
        <dbReference type="ARBA" id="ARBA00023295"/>
    </source>
</evidence>
<dbReference type="PROSITE" id="PS00592">
    <property type="entry name" value="GH9_2"/>
    <property type="match status" value="1"/>
</dbReference>
<accession>A0A1M7ESA6</accession>
<evidence type="ECO:0000313" key="12">
    <source>
        <dbReference type="EMBL" id="SHL94715.1"/>
    </source>
</evidence>
<dbReference type="OrthoDB" id="9758662at2"/>
<dbReference type="GO" id="GO:0030245">
    <property type="term" value="P:cellulose catabolic process"/>
    <property type="evidence" value="ECO:0007669"/>
    <property type="project" value="UniProtKB-KW"/>
</dbReference>
<dbReference type="Pfam" id="PF02927">
    <property type="entry name" value="CelD_N"/>
    <property type="match status" value="1"/>
</dbReference>
<evidence type="ECO:0000256" key="6">
    <source>
        <dbReference type="ARBA" id="ARBA00023326"/>
    </source>
</evidence>